<sequence>MWSTYSDNPRRDMRRCCPLPFCLLLCPSVSPEYAAVRHRLPLFNRDRRTLFILKVTRSLLYSPLLLLSPHLASSQFRGVQGGRRMAMPKFFPLLLLSLIAISMVQELAMASHGHGGHHYNSKRLYGPGSLKSFQCPSQCTRRCSRTQYHKPCMFFCQKCCSKCLCVPPGYYGNKAICPCYNNWKTKEGGPKCP</sequence>
<keyword evidence="2" id="KW-0939">Gibberellin signaling pathway</keyword>
<keyword evidence="3" id="KW-0812">Transmembrane</keyword>
<dbReference type="Pfam" id="PF02704">
    <property type="entry name" value="GASA"/>
    <property type="match status" value="1"/>
</dbReference>
<comment type="similarity">
    <text evidence="1">Belongs to the GASA family.</text>
</comment>
<keyword evidence="3" id="KW-1133">Transmembrane helix</keyword>
<evidence type="ECO:0000313" key="5">
    <source>
        <dbReference type="Proteomes" id="UP001345219"/>
    </source>
</evidence>
<gene>
    <name evidence="4" type="ORF">SAY87_029841</name>
</gene>
<accession>A0AAN7Q9K8</accession>
<evidence type="ECO:0000256" key="2">
    <source>
        <dbReference type="ARBA" id="ARBA00022941"/>
    </source>
</evidence>
<dbReference type="Proteomes" id="UP001345219">
    <property type="component" value="Chromosome 23"/>
</dbReference>
<reference evidence="4 5" key="1">
    <citation type="journal article" date="2023" name="Hortic Res">
        <title>Pangenome of water caltrop reveals structural variations and asymmetric subgenome divergence after allopolyploidization.</title>
        <authorList>
            <person name="Zhang X."/>
            <person name="Chen Y."/>
            <person name="Wang L."/>
            <person name="Yuan Y."/>
            <person name="Fang M."/>
            <person name="Shi L."/>
            <person name="Lu R."/>
            <person name="Comes H.P."/>
            <person name="Ma Y."/>
            <person name="Chen Y."/>
            <person name="Huang G."/>
            <person name="Zhou Y."/>
            <person name="Zheng Z."/>
            <person name="Qiu Y."/>
        </authorList>
    </citation>
    <scope>NUCLEOTIDE SEQUENCE [LARGE SCALE GENOMIC DNA]</scope>
    <source>
        <tissue evidence="4">Roots</tissue>
    </source>
</reference>
<protein>
    <submittedName>
        <fullName evidence="4">Uncharacterized protein</fullName>
    </submittedName>
</protein>
<organism evidence="4 5">
    <name type="scientific">Trapa incisa</name>
    <dbReference type="NCBI Taxonomy" id="236973"/>
    <lineage>
        <taxon>Eukaryota</taxon>
        <taxon>Viridiplantae</taxon>
        <taxon>Streptophyta</taxon>
        <taxon>Embryophyta</taxon>
        <taxon>Tracheophyta</taxon>
        <taxon>Spermatophyta</taxon>
        <taxon>Magnoliopsida</taxon>
        <taxon>eudicotyledons</taxon>
        <taxon>Gunneridae</taxon>
        <taxon>Pentapetalae</taxon>
        <taxon>rosids</taxon>
        <taxon>malvids</taxon>
        <taxon>Myrtales</taxon>
        <taxon>Lythraceae</taxon>
        <taxon>Trapa</taxon>
    </lineage>
</organism>
<name>A0AAN7Q9K8_9MYRT</name>
<evidence type="ECO:0000313" key="4">
    <source>
        <dbReference type="EMBL" id="KAK4761957.1"/>
    </source>
</evidence>
<comment type="caution">
    <text evidence="4">The sequence shown here is derived from an EMBL/GenBank/DDBJ whole genome shotgun (WGS) entry which is preliminary data.</text>
</comment>
<keyword evidence="5" id="KW-1185">Reference proteome</keyword>
<proteinExistence type="inferred from homology"/>
<dbReference type="EMBL" id="JAXIOK010000009">
    <property type="protein sequence ID" value="KAK4761957.1"/>
    <property type="molecule type" value="Genomic_DNA"/>
</dbReference>
<dbReference type="AlphaFoldDB" id="A0AAN7Q9K8"/>
<keyword evidence="3" id="KW-0472">Membrane</keyword>
<dbReference type="InterPro" id="IPR003854">
    <property type="entry name" value="GASA"/>
</dbReference>
<evidence type="ECO:0000256" key="1">
    <source>
        <dbReference type="ARBA" id="ARBA00010582"/>
    </source>
</evidence>
<evidence type="ECO:0000256" key="3">
    <source>
        <dbReference type="SAM" id="Phobius"/>
    </source>
</evidence>
<dbReference type="PANTHER" id="PTHR23201">
    <property type="entry name" value="EXTENSIN, PROLINE-RICH PROTEIN"/>
    <property type="match status" value="1"/>
</dbReference>
<feature type="transmembrane region" description="Helical" evidence="3">
    <location>
        <begin position="90"/>
        <end position="110"/>
    </location>
</feature>
<dbReference type="PANTHER" id="PTHR23201:SF108">
    <property type="entry name" value="GIBBERELLIN-REGULATED PROTEIN 6"/>
    <property type="match status" value="1"/>
</dbReference>
<dbReference type="GO" id="GO:0009740">
    <property type="term" value="P:gibberellic acid mediated signaling pathway"/>
    <property type="evidence" value="ECO:0007669"/>
    <property type="project" value="UniProtKB-KW"/>
</dbReference>